<dbReference type="PROSITE" id="PS50026">
    <property type="entry name" value="EGF_3"/>
    <property type="match status" value="2"/>
</dbReference>
<feature type="domain" description="EGF-like" evidence="11">
    <location>
        <begin position="155"/>
        <end position="194"/>
    </location>
</feature>
<feature type="signal peptide" evidence="10">
    <location>
        <begin position="1"/>
        <end position="27"/>
    </location>
</feature>
<dbReference type="FunFam" id="2.10.25.10:FF:000038">
    <property type="entry name" value="Fibrillin 2"/>
    <property type="match status" value="1"/>
</dbReference>
<evidence type="ECO:0000256" key="8">
    <source>
        <dbReference type="PROSITE-ProRule" id="PRU00076"/>
    </source>
</evidence>
<proteinExistence type="inferred from homology"/>
<dbReference type="PROSITE" id="PS00022">
    <property type="entry name" value="EGF_1"/>
    <property type="match status" value="1"/>
</dbReference>
<dbReference type="OMA" id="MCSNCDA"/>
<dbReference type="OrthoDB" id="19903at2759"/>
<keyword evidence="9" id="KW-1133">Transmembrane helix</keyword>
<evidence type="ECO:0000256" key="4">
    <source>
        <dbReference type="ARBA" id="ARBA00022729"/>
    </source>
</evidence>
<evidence type="ECO:0000256" key="6">
    <source>
        <dbReference type="ARBA" id="ARBA00022837"/>
    </source>
</evidence>
<name>A0A7I4YLV5_HAECO</name>
<dbReference type="InterPro" id="IPR009030">
    <property type="entry name" value="Growth_fac_rcpt_cys_sf"/>
</dbReference>
<organism evidence="12 13">
    <name type="scientific">Haemonchus contortus</name>
    <name type="common">Barber pole worm</name>
    <dbReference type="NCBI Taxonomy" id="6289"/>
    <lineage>
        <taxon>Eukaryota</taxon>
        <taxon>Metazoa</taxon>
        <taxon>Ecdysozoa</taxon>
        <taxon>Nematoda</taxon>
        <taxon>Chromadorea</taxon>
        <taxon>Rhabditida</taxon>
        <taxon>Rhabditina</taxon>
        <taxon>Rhabditomorpha</taxon>
        <taxon>Strongyloidea</taxon>
        <taxon>Trichostrongylidae</taxon>
        <taxon>Haemonchus</taxon>
    </lineage>
</organism>
<dbReference type="InterPro" id="IPR021852">
    <property type="entry name" value="DUF3456"/>
</dbReference>
<dbReference type="Gene3D" id="2.10.25.10">
    <property type="entry name" value="Laminin"/>
    <property type="match status" value="1"/>
</dbReference>
<dbReference type="InterPro" id="IPR002049">
    <property type="entry name" value="LE_dom"/>
</dbReference>
<keyword evidence="9" id="KW-0812">Transmembrane</keyword>
<sequence>MIGLPLEARLPFIISSLLLLTTPAINAYGSDKCGYCHFLVATFEAGLRRTARHHFAGGDTAWEERKLGKYATSETRFIETMEDVCKKNALKETVQFSGLSDLESKCAFLVEEHEETIEEYYYKHQSSNMTTWLCESRLKLCCPAGQYGKECSKCPGLEQSGLACYGHGKCDGDGSRQGSGKCKCDIGYSGNMCRQCAPDYFEKTKTSNTVECEKCSEACAGGCTGAGANNCVRCRSGWSNSTGEGCLDINECEDEGKCSKANEKCVNTPGSFECQCVEGYKREGSECVLDVEAKPYRMLIPPDMLLKAISMTSLAIIIAFVVWRRSIPLLILSGIAVVLIIYIDMNVNPETVPDEAKKYLGL</sequence>
<dbReference type="CDD" id="cd00064">
    <property type="entry name" value="FU"/>
    <property type="match status" value="1"/>
</dbReference>
<dbReference type="PROSITE" id="PS01187">
    <property type="entry name" value="EGF_CA"/>
    <property type="match status" value="1"/>
</dbReference>
<keyword evidence="12" id="KW-1185">Reference proteome</keyword>
<keyword evidence="7 8" id="KW-1015">Disulfide bond</keyword>
<evidence type="ECO:0000256" key="1">
    <source>
        <dbReference type="ARBA" id="ARBA00005897"/>
    </source>
</evidence>
<dbReference type="PROSITE" id="PS00010">
    <property type="entry name" value="ASX_HYDROXYL"/>
    <property type="match status" value="1"/>
</dbReference>
<comment type="similarity">
    <text evidence="2">Belongs to the canopy family.</text>
</comment>
<keyword evidence="4 10" id="KW-0732">Signal</keyword>
<dbReference type="Pfam" id="PF07645">
    <property type="entry name" value="EGF_CA"/>
    <property type="match status" value="1"/>
</dbReference>
<dbReference type="InterPro" id="IPR018097">
    <property type="entry name" value="EGF_Ca-bd_CS"/>
</dbReference>
<dbReference type="SMART" id="SM00179">
    <property type="entry name" value="EGF_CA"/>
    <property type="match status" value="1"/>
</dbReference>
<feature type="domain" description="EGF-like" evidence="11">
    <location>
        <begin position="248"/>
        <end position="286"/>
    </location>
</feature>
<dbReference type="InterPro" id="IPR049883">
    <property type="entry name" value="NOTCH1_EGF-like"/>
</dbReference>
<dbReference type="InterPro" id="IPR006212">
    <property type="entry name" value="Furin_repeat"/>
</dbReference>
<evidence type="ECO:0000313" key="12">
    <source>
        <dbReference type="Proteomes" id="UP000025227"/>
    </source>
</evidence>
<dbReference type="CDD" id="cd00054">
    <property type="entry name" value="EGF_CA"/>
    <property type="match status" value="1"/>
</dbReference>
<dbReference type="GO" id="GO:0005509">
    <property type="term" value="F:calcium ion binding"/>
    <property type="evidence" value="ECO:0007669"/>
    <property type="project" value="InterPro"/>
</dbReference>
<keyword evidence="9" id="KW-0472">Membrane</keyword>
<feature type="disulfide bond" evidence="8">
    <location>
        <begin position="184"/>
        <end position="193"/>
    </location>
</feature>
<dbReference type="AlphaFoldDB" id="A0A7I4YLV5"/>
<protein>
    <submittedName>
        <fullName evidence="13">Cysteine-rich with EGF-like domain protein 2</fullName>
    </submittedName>
</protein>
<evidence type="ECO:0000256" key="3">
    <source>
        <dbReference type="ARBA" id="ARBA00022536"/>
    </source>
</evidence>
<dbReference type="SMART" id="SM00181">
    <property type="entry name" value="EGF"/>
    <property type="match status" value="2"/>
</dbReference>
<feature type="chain" id="PRO_5029642835" evidence="10">
    <location>
        <begin position="28"/>
        <end position="362"/>
    </location>
</feature>
<dbReference type="PROSITE" id="PS01248">
    <property type="entry name" value="EGF_LAM_1"/>
    <property type="match status" value="1"/>
</dbReference>
<comment type="similarity">
    <text evidence="1">Belongs to the CRELD family.</text>
</comment>
<evidence type="ECO:0000259" key="11">
    <source>
        <dbReference type="PROSITE" id="PS50026"/>
    </source>
</evidence>
<feature type="transmembrane region" description="Helical" evidence="9">
    <location>
        <begin position="304"/>
        <end position="322"/>
    </location>
</feature>
<dbReference type="InterPro" id="IPR001881">
    <property type="entry name" value="EGF-like_Ca-bd_dom"/>
</dbReference>
<dbReference type="InterPro" id="IPR000152">
    <property type="entry name" value="EGF-type_Asp/Asn_hydroxyl_site"/>
</dbReference>
<evidence type="ECO:0000256" key="10">
    <source>
        <dbReference type="SAM" id="SignalP"/>
    </source>
</evidence>
<evidence type="ECO:0000313" key="13">
    <source>
        <dbReference type="WBParaSite" id="HCON_00117970-00001"/>
    </source>
</evidence>
<feature type="transmembrane region" description="Helical" evidence="9">
    <location>
        <begin position="329"/>
        <end position="345"/>
    </location>
</feature>
<keyword evidence="6" id="KW-0106">Calcium</keyword>
<dbReference type="Proteomes" id="UP000025227">
    <property type="component" value="Unplaced"/>
</dbReference>
<dbReference type="InterPro" id="IPR000742">
    <property type="entry name" value="EGF"/>
</dbReference>
<reference evidence="13" key="1">
    <citation type="submission" date="2020-12" db="UniProtKB">
        <authorList>
            <consortium name="WormBaseParasite"/>
        </authorList>
    </citation>
    <scope>IDENTIFICATION</scope>
    <source>
        <strain evidence="13">MHco3</strain>
    </source>
</reference>
<dbReference type="WBParaSite" id="HCON_00117970-00001">
    <property type="protein sequence ID" value="HCON_00117970-00001"/>
    <property type="gene ID" value="HCON_00117970"/>
</dbReference>
<dbReference type="PANTHER" id="PTHR15382:SF8">
    <property type="entry name" value="CANOPY B"/>
    <property type="match status" value="1"/>
</dbReference>
<dbReference type="SMART" id="SM00261">
    <property type="entry name" value="FU"/>
    <property type="match status" value="1"/>
</dbReference>
<evidence type="ECO:0000256" key="2">
    <source>
        <dbReference type="ARBA" id="ARBA00007285"/>
    </source>
</evidence>
<comment type="caution">
    <text evidence="8">Lacks conserved residue(s) required for the propagation of feature annotation.</text>
</comment>
<dbReference type="SUPFAM" id="SSF57184">
    <property type="entry name" value="Growth factor receptor domain"/>
    <property type="match status" value="1"/>
</dbReference>
<keyword evidence="3 8" id="KW-0245">EGF-like domain</keyword>
<accession>A0A7I4YLV5</accession>
<evidence type="ECO:0000256" key="5">
    <source>
        <dbReference type="ARBA" id="ARBA00022737"/>
    </source>
</evidence>
<evidence type="ECO:0000256" key="9">
    <source>
        <dbReference type="SAM" id="Phobius"/>
    </source>
</evidence>
<keyword evidence="5" id="KW-0677">Repeat</keyword>
<dbReference type="PANTHER" id="PTHR15382">
    <property type="entry name" value="CTG4A-RELATED"/>
    <property type="match status" value="1"/>
</dbReference>
<dbReference type="Pfam" id="PF11938">
    <property type="entry name" value="DUF3456"/>
    <property type="match status" value="2"/>
</dbReference>
<evidence type="ECO:0000256" key="7">
    <source>
        <dbReference type="ARBA" id="ARBA00023157"/>
    </source>
</evidence>